<dbReference type="InterPro" id="IPR026992">
    <property type="entry name" value="DIOX_N"/>
</dbReference>
<evidence type="ECO:0000256" key="3">
    <source>
        <dbReference type="ARBA" id="ARBA00023002"/>
    </source>
</evidence>
<dbReference type="Gene3D" id="2.60.120.330">
    <property type="entry name" value="B-lactam Antibiotic, Isopenicillin N Synthase, Chain"/>
    <property type="match status" value="1"/>
</dbReference>
<reference evidence="7 8" key="1">
    <citation type="journal article" date="2024" name="Commun. Biol.">
        <title>Comparative genomic analysis of thermophilic fungi reveals convergent evolutionary adaptations and gene losses.</title>
        <authorList>
            <person name="Steindorff A.S."/>
            <person name="Aguilar-Pontes M.V."/>
            <person name="Robinson A.J."/>
            <person name="Andreopoulos B."/>
            <person name="LaButti K."/>
            <person name="Kuo A."/>
            <person name="Mondo S."/>
            <person name="Riley R."/>
            <person name="Otillar R."/>
            <person name="Haridas S."/>
            <person name="Lipzen A."/>
            <person name="Grimwood J."/>
            <person name="Schmutz J."/>
            <person name="Clum A."/>
            <person name="Reid I.D."/>
            <person name="Moisan M.C."/>
            <person name="Butler G."/>
            <person name="Nguyen T.T.M."/>
            <person name="Dewar K."/>
            <person name="Conant G."/>
            <person name="Drula E."/>
            <person name="Henrissat B."/>
            <person name="Hansel C."/>
            <person name="Singer S."/>
            <person name="Hutchinson M.I."/>
            <person name="de Vries R.P."/>
            <person name="Natvig D.O."/>
            <person name="Powell A.J."/>
            <person name="Tsang A."/>
            <person name="Grigoriev I.V."/>
        </authorList>
    </citation>
    <scope>NUCLEOTIDE SEQUENCE [LARGE SCALE GENOMIC DNA]</scope>
    <source>
        <strain evidence="7 8">CBS 494.80</strain>
    </source>
</reference>
<sequence length="328" mass="37193">MHIPIIDFKPWSEYSSLEDRRRVAHELVEACHTTGFVYIKNSGLQASIIDEAFAWSKKFFELKEKDRASAAHPEGSMIFRGYSKLGHETLQAIEGGKLEGVPDYTESYGIGSDENPELPNVWIDESILPGFRAFSLKFHAECWRSSELILRALSLGLGLPSEDSLLNFHSSLENELSYRHYPPISEGTIRNGDVDRLGAHTDFDSFTLLFQDSLGGLSVKHPKTANWVDAAPIEGAVVMNIGDALERWNYLTSTMHRVHLPPLEESYDGEGELRMTLPRFSIPYFVAPKGDTLLQRLNIPLAFDKEPKYPMITYKELCRQKTEGMFKY</sequence>
<dbReference type="EMBL" id="JAZHXI010000001">
    <property type="protein sequence ID" value="KAL2075851.1"/>
    <property type="molecule type" value="Genomic_DNA"/>
</dbReference>
<dbReference type="Pfam" id="PF03171">
    <property type="entry name" value="2OG-FeII_Oxy"/>
    <property type="match status" value="1"/>
</dbReference>
<dbReference type="PANTHER" id="PTHR10209:SF881">
    <property type="entry name" value="FI07970P-RELATED"/>
    <property type="match status" value="1"/>
</dbReference>
<dbReference type="Pfam" id="PF14226">
    <property type="entry name" value="DIOX_N"/>
    <property type="match status" value="1"/>
</dbReference>
<accession>A0ABR4D123</accession>
<dbReference type="InterPro" id="IPR044861">
    <property type="entry name" value="IPNS-like_FE2OG_OXY"/>
</dbReference>
<keyword evidence="8" id="KW-1185">Reference proteome</keyword>
<dbReference type="PANTHER" id="PTHR10209">
    <property type="entry name" value="OXIDOREDUCTASE, 2OG-FE II OXYGENASE FAMILY PROTEIN"/>
    <property type="match status" value="1"/>
</dbReference>
<organism evidence="7 8">
    <name type="scientific">Oculimacula yallundae</name>
    <dbReference type="NCBI Taxonomy" id="86028"/>
    <lineage>
        <taxon>Eukaryota</taxon>
        <taxon>Fungi</taxon>
        <taxon>Dikarya</taxon>
        <taxon>Ascomycota</taxon>
        <taxon>Pezizomycotina</taxon>
        <taxon>Leotiomycetes</taxon>
        <taxon>Helotiales</taxon>
        <taxon>Ploettnerulaceae</taxon>
        <taxon>Oculimacula</taxon>
    </lineage>
</organism>
<comment type="similarity">
    <text evidence="1 5">Belongs to the iron/ascorbate-dependent oxidoreductase family.</text>
</comment>
<dbReference type="InterPro" id="IPR005123">
    <property type="entry name" value="Oxoglu/Fe-dep_dioxygenase_dom"/>
</dbReference>
<comment type="caution">
    <text evidence="7">The sequence shown here is derived from an EMBL/GenBank/DDBJ whole genome shotgun (WGS) entry which is preliminary data.</text>
</comment>
<evidence type="ECO:0000256" key="1">
    <source>
        <dbReference type="ARBA" id="ARBA00008056"/>
    </source>
</evidence>
<gene>
    <name evidence="7" type="ORF">VTL71DRAFT_794</name>
</gene>
<keyword evidence="3 5" id="KW-0560">Oxidoreductase</keyword>
<evidence type="ECO:0000313" key="7">
    <source>
        <dbReference type="EMBL" id="KAL2075851.1"/>
    </source>
</evidence>
<evidence type="ECO:0000256" key="5">
    <source>
        <dbReference type="RuleBase" id="RU003682"/>
    </source>
</evidence>
<protein>
    <recommendedName>
        <fullName evidence="6">Fe2OG dioxygenase domain-containing protein</fullName>
    </recommendedName>
</protein>
<dbReference type="SUPFAM" id="SSF51197">
    <property type="entry name" value="Clavaminate synthase-like"/>
    <property type="match status" value="1"/>
</dbReference>
<evidence type="ECO:0000256" key="4">
    <source>
        <dbReference type="ARBA" id="ARBA00023004"/>
    </source>
</evidence>
<feature type="domain" description="Fe2OG dioxygenase" evidence="6">
    <location>
        <begin position="167"/>
        <end position="288"/>
    </location>
</feature>
<evidence type="ECO:0000259" key="6">
    <source>
        <dbReference type="PROSITE" id="PS51471"/>
    </source>
</evidence>
<keyword evidence="2 5" id="KW-0479">Metal-binding</keyword>
<name>A0ABR4D123_9HELO</name>
<dbReference type="PRINTS" id="PR00682">
    <property type="entry name" value="IPNSYNTHASE"/>
</dbReference>
<keyword evidence="4 5" id="KW-0408">Iron</keyword>
<dbReference type="InterPro" id="IPR027443">
    <property type="entry name" value="IPNS-like_sf"/>
</dbReference>
<evidence type="ECO:0000313" key="8">
    <source>
        <dbReference type="Proteomes" id="UP001595075"/>
    </source>
</evidence>
<proteinExistence type="inferred from homology"/>
<dbReference type="Proteomes" id="UP001595075">
    <property type="component" value="Unassembled WGS sequence"/>
</dbReference>
<evidence type="ECO:0000256" key="2">
    <source>
        <dbReference type="ARBA" id="ARBA00022723"/>
    </source>
</evidence>
<dbReference type="PROSITE" id="PS51471">
    <property type="entry name" value="FE2OG_OXY"/>
    <property type="match status" value="1"/>
</dbReference>